<accession>A0A4R1F867</accession>
<feature type="domain" description="DUF218" evidence="1">
    <location>
        <begin position="41"/>
        <end position="186"/>
    </location>
</feature>
<sequence length="197" mass="21762">MFFPRLFKASKWLVVVFLLWILFLAYQIATFPVGQLTDKADVAIVLGAAVYDDKPSPVFRERINHAVNLYKAGNIQTIIFTGGLGDGETHAESIVAKNLAVTLGVPETDILTEIESQTTRGNLLQAQKLVITKGLTSTLVVSDPLHSKRAMMMAEDIGLVAVKASATPTTRYQSVKTKAPFLLREVYFYLHYLVFNG</sequence>
<dbReference type="InterPro" id="IPR051599">
    <property type="entry name" value="Cell_Envelope_Assoc"/>
</dbReference>
<dbReference type="GO" id="GO:0005886">
    <property type="term" value="C:plasma membrane"/>
    <property type="evidence" value="ECO:0007669"/>
    <property type="project" value="TreeGrafter"/>
</dbReference>
<name>A0A4R1F867_9GAMM</name>
<comment type="caution">
    <text evidence="2">The sequence shown here is derived from an EMBL/GenBank/DDBJ whole genome shotgun (WGS) entry which is preliminary data.</text>
</comment>
<proteinExistence type="predicted"/>
<keyword evidence="3" id="KW-1185">Reference proteome</keyword>
<organism evidence="2 3">
    <name type="scientific">Cocleimonas flava</name>
    <dbReference type="NCBI Taxonomy" id="634765"/>
    <lineage>
        <taxon>Bacteria</taxon>
        <taxon>Pseudomonadati</taxon>
        <taxon>Pseudomonadota</taxon>
        <taxon>Gammaproteobacteria</taxon>
        <taxon>Thiotrichales</taxon>
        <taxon>Thiotrichaceae</taxon>
        <taxon>Cocleimonas</taxon>
    </lineage>
</organism>
<dbReference type="PANTHER" id="PTHR30336">
    <property type="entry name" value="INNER MEMBRANE PROTEIN, PROBABLE PERMEASE"/>
    <property type="match status" value="1"/>
</dbReference>
<dbReference type="Proteomes" id="UP000294887">
    <property type="component" value="Unassembled WGS sequence"/>
</dbReference>
<evidence type="ECO:0000313" key="3">
    <source>
        <dbReference type="Proteomes" id="UP000294887"/>
    </source>
</evidence>
<dbReference type="Gene3D" id="3.40.50.620">
    <property type="entry name" value="HUPs"/>
    <property type="match status" value="1"/>
</dbReference>
<dbReference type="AlphaFoldDB" id="A0A4R1F867"/>
<dbReference type="EMBL" id="SMFQ01000002">
    <property type="protein sequence ID" value="TCJ88869.1"/>
    <property type="molecule type" value="Genomic_DNA"/>
</dbReference>
<dbReference type="CDD" id="cd06259">
    <property type="entry name" value="YdcF-like"/>
    <property type="match status" value="1"/>
</dbReference>
<gene>
    <name evidence="2" type="ORF">EV695_0729</name>
</gene>
<evidence type="ECO:0000259" key="1">
    <source>
        <dbReference type="Pfam" id="PF02698"/>
    </source>
</evidence>
<dbReference type="RefSeq" id="WP_165874605.1">
    <property type="nucleotide sequence ID" value="NZ_BAAAFU010000008.1"/>
</dbReference>
<dbReference type="Pfam" id="PF02698">
    <property type="entry name" value="DUF218"/>
    <property type="match status" value="1"/>
</dbReference>
<dbReference type="PANTHER" id="PTHR30336:SF20">
    <property type="entry name" value="DUF218 DOMAIN-CONTAINING PROTEIN"/>
    <property type="match status" value="1"/>
</dbReference>
<dbReference type="InterPro" id="IPR003848">
    <property type="entry name" value="DUF218"/>
</dbReference>
<dbReference type="InterPro" id="IPR014729">
    <property type="entry name" value="Rossmann-like_a/b/a_fold"/>
</dbReference>
<reference evidence="2 3" key="1">
    <citation type="submission" date="2019-03" db="EMBL/GenBank/DDBJ databases">
        <title>Genomic Encyclopedia of Type Strains, Phase IV (KMG-IV): sequencing the most valuable type-strain genomes for metagenomic binning, comparative biology and taxonomic classification.</title>
        <authorList>
            <person name="Goeker M."/>
        </authorList>
    </citation>
    <scope>NUCLEOTIDE SEQUENCE [LARGE SCALE GENOMIC DNA]</scope>
    <source>
        <strain evidence="2 3">DSM 24830</strain>
    </source>
</reference>
<protein>
    <submittedName>
        <fullName evidence="2">Uncharacterized SAM-binding protein YcdF (DUF218 family)</fullName>
    </submittedName>
</protein>
<evidence type="ECO:0000313" key="2">
    <source>
        <dbReference type="EMBL" id="TCJ88869.1"/>
    </source>
</evidence>